<evidence type="ECO:0000256" key="1">
    <source>
        <dbReference type="SAM" id="Phobius"/>
    </source>
</evidence>
<dbReference type="OrthoDB" id="8031842at2759"/>
<organism evidence="2 3">
    <name type="scientific">Araneus ventricosus</name>
    <name type="common">Orbweaver spider</name>
    <name type="synonym">Epeira ventricosa</name>
    <dbReference type="NCBI Taxonomy" id="182803"/>
    <lineage>
        <taxon>Eukaryota</taxon>
        <taxon>Metazoa</taxon>
        <taxon>Ecdysozoa</taxon>
        <taxon>Arthropoda</taxon>
        <taxon>Chelicerata</taxon>
        <taxon>Arachnida</taxon>
        <taxon>Araneae</taxon>
        <taxon>Araneomorphae</taxon>
        <taxon>Entelegynae</taxon>
        <taxon>Araneoidea</taxon>
        <taxon>Araneidae</taxon>
        <taxon>Araneus</taxon>
    </lineage>
</organism>
<feature type="transmembrane region" description="Helical" evidence="1">
    <location>
        <begin position="19"/>
        <end position="36"/>
    </location>
</feature>
<evidence type="ECO:0008006" key="4">
    <source>
        <dbReference type="Google" id="ProtNLM"/>
    </source>
</evidence>
<gene>
    <name evidence="2" type="ORF">AVEN_262927_1</name>
</gene>
<keyword evidence="3" id="KW-1185">Reference proteome</keyword>
<reference evidence="2 3" key="1">
    <citation type="journal article" date="2019" name="Sci. Rep.">
        <title>Orb-weaving spider Araneus ventricosus genome elucidates the spidroin gene catalogue.</title>
        <authorList>
            <person name="Kono N."/>
            <person name="Nakamura H."/>
            <person name="Ohtoshi R."/>
            <person name="Moran D.A.P."/>
            <person name="Shinohara A."/>
            <person name="Yoshida Y."/>
            <person name="Fujiwara M."/>
            <person name="Mori M."/>
            <person name="Tomita M."/>
            <person name="Arakawa K."/>
        </authorList>
    </citation>
    <scope>NUCLEOTIDE SEQUENCE [LARGE SCALE GENOMIC DNA]</scope>
</reference>
<evidence type="ECO:0000313" key="3">
    <source>
        <dbReference type="Proteomes" id="UP000499080"/>
    </source>
</evidence>
<evidence type="ECO:0000313" key="2">
    <source>
        <dbReference type="EMBL" id="GBM15766.1"/>
    </source>
</evidence>
<dbReference type="Gene3D" id="3.30.420.10">
    <property type="entry name" value="Ribonuclease H-like superfamily/Ribonuclease H"/>
    <property type="match status" value="1"/>
</dbReference>
<comment type="caution">
    <text evidence="2">The sequence shown here is derived from an EMBL/GenBank/DDBJ whole genome shotgun (WGS) entry which is preliminary data.</text>
</comment>
<accession>A0A4Y2DIB1</accession>
<dbReference type="EMBL" id="BGPR01000363">
    <property type="protein sequence ID" value="GBM15766.1"/>
    <property type="molecule type" value="Genomic_DNA"/>
</dbReference>
<name>A0A4Y2DIB1_ARAVE</name>
<sequence length="101" mass="11164">MGKENPIQMHPLLVHSRKVTVWCGFIAAFIVVPFFFKEIGPSGPVTCKVNGTRYDSLLCNQLISTVQHCGCVNSTIFIQDGAPLHIATPVKHLFNLHFGND</sequence>
<keyword evidence="1" id="KW-0472">Membrane</keyword>
<dbReference type="InterPro" id="IPR036397">
    <property type="entry name" value="RNaseH_sf"/>
</dbReference>
<dbReference type="GO" id="GO:0003676">
    <property type="term" value="F:nucleic acid binding"/>
    <property type="evidence" value="ECO:0007669"/>
    <property type="project" value="InterPro"/>
</dbReference>
<dbReference type="Proteomes" id="UP000499080">
    <property type="component" value="Unassembled WGS sequence"/>
</dbReference>
<keyword evidence="1" id="KW-0812">Transmembrane</keyword>
<dbReference type="AlphaFoldDB" id="A0A4Y2DIB1"/>
<proteinExistence type="predicted"/>
<protein>
    <recommendedName>
        <fullName evidence="4">Tc1-like transposase DDE domain-containing protein</fullName>
    </recommendedName>
</protein>
<keyword evidence="1" id="KW-1133">Transmembrane helix</keyword>